<dbReference type="Proteomes" id="UP000245207">
    <property type="component" value="Unassembled WGS sequence"/>
</dbReference>
<evidence type="ECO:0000256" key="16">
    <source>
        <dbReference type="PIRSR" id="PIRSR600823-2"/>
    </source>
</evidence>
<feature type="disulfide bond" evidence="19">
    <location>
        <begin position="69"/>
        <end position="74"/>
    </location>
</feature>
<dbReference type="Pfam" id="PF00141">
    <property type="entry name" value="peroxidase"/>
    <property type="match status" value="1"/>
</dbReference>
<protein>
    <recommendedName>
        <fullName evidence="5 20">Peroxidase</fullName>
        <ecNumber evidence="5 20">1.11.1.7</ecNumber>
    </recommendedName>
</protein>
<dbReference type="PRINTS" id="PR00461">
    <property type="entry name" value="PLPEROXIDASE"/>
</dbReference>
<dbReference type="FunFam" id="1.10.520.10:FF:000009">
    <property type="entry name" value="Peroxidase"/>
    <property type="match status" value="1"/>
</dbReference>
<dbReference type="InterPro" id="IPR002016">
    <property type="entry name" value="Haem_peroxidase"/>
</dbReference>
<feature type="binding site" description="axial binding residue" evidence="17">
    <location>
        <position position="195"/>
    </location>
    <ligand>
        <name>heme b</name>
        <dbReference type="ChEBI" id="CHEBI:60344"/>
    </ligand>
    <ligandPart>
        <name>Fe</name>
        <dbReference type="ChEBI" id="CHEBI:18248"/>
    </ligandPart>
</feature>
<evidence type="ECO:0000256" key="15">
    <source>
        <dbReference type="PIRSR" id="PIRSR600823-1"/>
    </source>
</evidence>
<dbReference type="EMBL" id="PKPP01011647">
    <property type="protein sequence ID" value="PWA43764.1"/>
    <property type="molecule type" value="Genomic_DNA"/>
</dbReference>
<evidence type="ECO:0000256" key="5">
    <source>
        <dbReference type="ARBA" id="ARBA00012313"/>
    </source>
</evidence>
<comment type="similarity">
    <text evidence="20">Belongs to the peroxidase family. Classical plant (class III) peroxidase subfamily.</text>
</comment>
<comment type="cofactor">
    <cofactor evidence="17 20">
        <name>heme b</name>
        <dbReference type="ChEBI" id="CHEBI:60344"/>
    </cofactor>
    <text evidence="17 20">Binds 1 heme b (iron(II)-protoporphyrin IX) group per subunit.</text>
</comment>
<feature type="disulfide bond" evidence="19">
    <location>
        <begin position="122"/>
        <end position="318"/>
    </location>
</feature>
<comment type="cofactor">
    <cofactor evidence="17 20">
        <name>Ca(2+)</name>
        <dbReference type="ChEBI" id="CHEBI:29108"/>
    </cofactor>
    <text evidence="17 20">Binds 2 calcium ions per subunit.</text>
</comment>
<dbReference type="InterPro" id="IPR019793">
    <property type="entry name" value="Peroxidases_heam-ligand_BS"/>
</dbReference>
<evidence type="ECO:0000256" key="10">
    <source>
        <dbReference type="ARBA" id="ARBA00022837"/>
    </source>
</evidence>
<dbReference type="GO" id="GO:0042744">
    <property type="term" value="P:hydrogen peroxide catabolic process"/>
    <property type="evidence" value="ECO:0007669"/>
    <property type="project" value="UniProtKB-KW"/>
</dbReference>
<feature type="disulfide bond" evidence="19">
    <location>
        <begin position="202"/>
        <end position="227"/>
    </location>
</feature>
<evidence type="ECO:0000256" key="18">
    <source>
        <dbReference type="PIRSR" id="PIRSR600823-4"/>
    </source>
</evidence>
<dbReference type="GO" id="GO:0140825">
    <property type="term" value="F:lactoperoxidase activity"/>
    <property type="evidence" value="ECO:0007669"/>
    <property type="project" value="UniProtKB-EC"/>
</dbReference>
<feature type="disulfide bond" evidence="19">
    <location>
        <begin position="36"/>
        <end position="116"/>
    </location>
</feature>
<evidence type="ECO:0000256" key="17">
    <source>
        <dbReference type="PIRSR" id="PIRSR600823-3"/>
    </source>
</evidence>
<dbReference type="Gene3D" id="1.10.520.10">
    <property type="match status" value="1"/>
</dbReference>
<organism evidence="22 23">
    <name type="scientific">Artemisia annua</name>
    <name type="common">Sweet wormwood</name>
    <dbReference type="NCBI Taxonomy" id="35608"/>
    <lineage>
        <taxon>Eukaryota</taxon>
        <taxon>Viridiplantae</taxon>
        <taxon>Streptophyta</taxon>
        <taxon>Embryophyta</taxon>
        <taxon>Tracheophyta</taxon>
        <taxon>Spermatophyta</taxon>
        <taxon>Magnoliopsida</taxon>
        <taxon>eudicotyledons</taxon>
        <taxon>Gunneridae</taxon>
        <taxon>Pentapetalae</taxon>
        <taxon>asterids</taxon>
        <taxon>campanulids</taxon>
        <taxon>Asterales</taxon>
        <taxon>Asteraceae</taxon>
        <taxon>Asteroideae</taxon>
        <taxon>Anthemideae</taxon>
        <taxon>Artemisiinae</taxon>
        <taxon>Artemisia</taxon>
    </lineage>
</organism>
<feature type="binding site" evidence="17">
    <location>
        <position position="75"/>
    </location>
    <ligand>
        <name>Ca(2+)</name>
        <dbReference type="ChEBI" id="CHEBI:29108"/>
        <label>1</label>
    </ligand>
</feature>
<evidence type="ECO:0000256" key="8">
    <source>
        <dbReference type="ARBA" id="ARBA00022723"/>
    </source>
</evidence>
<dbReference type="GO" id="GO:0046872">
    <property type="term" value="F:metal ion binding"/>
    <property type="evidence" value="ECO:0007669"/>
    <property type="project" value="UniProtKB-UniRule"/>
</dbReference>
<keyword evidence="20" id="KW-0964">Secreted</keyword>
<evidence type="ECO:0000256" key="7">
    <source>
        <dbReference type="ARBA" id="ARBA00022617"/>
    </source>
</evidence>
<dbReference type="InterPro" id="IPR000823">
    <property type="entry name" value="Peroxidase_pln"/>
</dbReference>
<evidence type="ECO:0000256" key="19">
    <source>
        <dbReference type="PIRSR" id="PIRSR600823-5"/>
    </source>
</evidence>
<accession>A0A2U1L481</accession>
<reference evidence="22 23" key="1">
    <citation type="journal article" date="2018" name="Mol. Plant">
        <title>The genome of Artemisia annua provides insight into the evolution of Asteraceae family and artemisinin biosynthesis.</title>
        <authorList>
            <person name="Shen Q."/>
            <person name="Zhang L."/>
            <person name="Liao Z."/>
            <person name="Wang S."/>
            <person name="Yan T."/>
            <person name="Shi P."/>
            <person name="Liu M."/>
            <person name="Fu X."/>
            <person name="Pan Q."/>
            <person name="Wang Y."/>
            <person name="Lv Z."/>
            <person name="Lu X."/>
            <person name="Zhang F."/>
            <person name="Jiang W."/>
            <person name="Ma Y."/>
            <person name="Chen M."/>
            <person name="Hao X."/>
            <person name="Li L."/>
            <person name="Tang Y."/>
            <person name="Lv G."/>
            <person name="Zhou Y."/>
            <person name="Sun X."/>
            <person name="Brodelius P.E."/>
            <person name="Rose J.K.C."/>
            <person name="Tang K."/>
        </authorList>
    </citation>
    <scope>NUCLEOTIDE SEQUENCE [LARGE SCALE GENOMIC DNA]</scope>
    <source>
        <strain evidence="23">cv. Huhao1</strain>
        <tissue evidence="22">Leaf</tissue>
    </source>
</reference>
<keyword evidence="6 20" id="KW-0575">Peroxidase</keyword>
<dbReference type="OrthoDB" id="2113341at2759"/>
<feature type="binding site" evidence="17">
    <location>
        <position position="71"/>
    </location>
    <ligand>
        <name>Ca(2+)</name>
        <dbReference type="ChEBI" id="CHEBI:29108"/>
        <label>1</label>
    </ligand>
</feature>
<comment type="caution">
    <text evidence="22">The sequence shown here is derived from an EMBL/GenBank/DDBJ whole genome shotgun (WGS) entry which is preliminary data.</text>
</comment>
<feature type="binding site" evidence="17">
    <location>
        <position position="245"/>
    </location>
    <ligand>
        <name>Ca(2+)</name>
        <dbReference type="ChEBI" id="CHEBI:29108"/>
        <label>2</label>
    </ligand>
</feature>
<dbReference type="PRINTS" id="PR00458">
    <property type="entry name" value="PEROXIDASE"/>
</dbReference>
<proteinExistence type="inferred from homology"/>
<dbReference type="PANTHER" id="PTHR31388:SF144">
    <property type="entry name" value="PEROXIDASE 67-RELATED"/>
    <property type="match status" value="1"/>
</dbReference>
<comment type="similarity">
    <text evidence="4">Belongs to the peroxidase family. Ascorbate peroxidase subfamily.</text>
</comment>
<evidence type="ECO:0000259" key="21">
    <source>
        <dbReference type="PROSITE" id="PS50873"/>
    </source>
</evidence>
<dbReference type="GO" id="GO:0005576">
    <property type="term" value="C:extracellular region"/>
    <property type="evidence" value="ECO:0007669"/>
    <property type="project" value="UniProtKB-SubCell"/>
</dbReference>
<dbReference type="CDD" id="cd00693">
    <property type="entry name" value="secretory_peroxidase"/>
    <property type="match status" value="1"/>
</dbReference>
<comment type="subcellular location">
    <subcellularLocation>
        <location evidence="3 20">Secreted</location>
    </subcellularLocation>
</comment>
<feature type="binding site" evidence="17">
    <location>
        <position position="89"/>
    </location>
    <ligand>
        <name>Ca(2+)</name>
        <dbReference type="ChEBI" id="CHEBI:29108"/>
        <label>1</label>
    </ligand>
</feature>
<dbReference type="SUPFAM" id="SSF48113">
    <property type="entry name" value="Heme-dependent peroxidases"/>
    <property type="match status" value="1"/>
</dbReference>
<feature type="signal peptide" evidence="20">
    <location>
        <begin position="1"/>
        <end position="25"/>
    </location>
</feature>
<evidence type="ECO:0000256" key="9">
    <source>
        <dbReference type="ARBA" id="ARBA00022729"/>
    </source>
</evidence>
<comment type="function">
    <text evidence="2">Removal of H(2)O(2), oxidation of toxic reductants, biosynthesis and degradation of lignin, suberization, auxin catabolism, response to environmental stresses such as wounding, pathogen attack and oxidative stress. These functions might be dependent on each isozyme/isoform in each plant tissue.</text>
</comment>
<dbReference type="GO" id="GO:0020037">
    <property type="term" value="F:heme binding"/>
    <property type="evidence" value="ECO:0007669"/>
    <property type="project" value="UniProtKB-UniRule"/>
</dbReference>
<keyword evidence="14" id="KW-0325">Glycoprotein</keyword>
<keyword evidence="20" id="KW-0376">Hydrogen peroxide</keyword>
<dbReference type="PROSITE" id="PS50873">
    <property type="entry name" value="PEROXIDASE_4"/>
    <property type="match status" value="1"/>
</dbReference>
<evidence type="ECO:0000256" key="13">
    <source>
        <dbReference type="ARBA" id="ARBA00023157"/>
    </source>
</evidence>
<keyword evidence="8 17" id="KW-0479">Metal-binding</keyword>
<dbReference type="InterPro" id="IPR010255">
    <property type="entry name" value="Haem_peroxidase_sf"/>
</dbReference>
<feature type="domain" description="Plant heme peroxidase family profile" evidence="21">
    <location>
        <begin position="26"/>
        <end position="322"/>
    </location>
</feature>
<gene>
    <name evidence="22" type="ORF">CTI12_AA531890</name>
</gene>
<dbReference type="AlphaFoldDB" id="A0A2U1L481"/>
<evidence type="ECO:0000256" key="3">
    <source>
        <dbReference type="ARBA" id="ARBA00004613"/>
    </source>
</evidence>
<dbReference type="PROSITE" id="PS00435">
    <property type="entry name" value="PEROXIDASE_1"/>
    <property type="match status" value="1"/>
</dbReference>
<keyword evidence="12 17" id="KW-0408">Iron</keyword>
<sequence>MGSSKIMSFSFLACTLFLMSGTSLAQLTPDFYDLTCPKVIEVVGSVVKAAVLREKRMGASLLRLHFHDCFVNGCDGSILLDDTPSFRGEKTANPNVNSARGFEVIDDIKSHVERLCPGVVSCADILAIAALESVLALGGPYWRVNLGRRDSISASFDAANGNAIPPPTSSLDNLVRTFQAVGLTADDMVALAGAHTIGQARCTSFRPHVYNDTNVDPLFASLRRTNCPIPNGVGDNNLAPLDARTSNHFDNSYYNNLLINQGLLHSDMQLHSGGFTDRLVEEYGRDPIKFNVDFSAAMIKMGDISPLMGNDGEIRRNCRVPN</sequence>
<dbReference type="Gene3D" id="1.10.420.10">
    <property type="entry name" value="Peroxidase, domain 2"/>
    <property type="match status" value="1"/>
</dbReference>
<dbReference type="PANTHER" id="PTHR31388">
    <property type="entry name" value="PEROXIDASE 72-RELATED"/>
    <property type="match status" value="1"/>
</dbReference>
<dbReference type="FunFam" id="1.10.420.10:FF:000006">
    <property type="entry name" value="Peroxidase"/>
    <property type="match status" value="1"/>
</dbReference>
<keyword evidence="7 20" id="KW-0349">Heme</keyword>
<evidence type="ECO:0000313" key="23">
    <source>
        <dbReference type="Proteomes" id="UP000245207"/>
    </source>
</evidence>
<feature type="binding site" evidence="17">
    <location>
        <position position="250"/>
    </location>
    <ligand>
        <name>Ca(2+)</name>
        <dbReference type="ChEBI" id="CHEBI:29108"/>
        <label>2</label>
    </ligand>
</feature>
<comment type="catalytic activity">
    <reaction evidence="1 20">
        <text>2 a phenolic donor + H2O2 = 2 a phenolic radical donor + 2 H2O</text>
        <dbReference type="Rhea" id="RHEA:56136"/>
        <dbReference type="ChEBI" id="CHEBI:15377"/>
        <dbReference type="ChEBI" id="CHEBI:16240"/>
        <dbReference type="ChEBI" id="CHEBI:139520"/>
        <dbReference type="ChEBI" id="CHEBI:139521"/>
        <dbReference type="EC" id="1.11.1.7"/>
    </reaction>
</comment>
<dbReference type="STRING" id="35608.A0A2U1L481"/>
<feature type="active site" description="Proton acceptor" evidence="15">
    <location>
        <position position="67"/>
    </location>
</feature>
<feature type="binding site" evidence="16">
    <location>
        <position position="165"/>
    </location>
    <ligand>
        <name>substrate</name>
    </ligand>
</feature>
<evidence type="ECO:0000256" key="1">
    <source>
        <dbReference type="ARBA" id="ARBA00000189"/>
    </source>
</evidence>
<evidence type="ECO:0000256" key="20">
    <source>
        <dbReference type="RuleBase" id="RU362060"/>
    </source>
</evidence>
<evidence type="ECO:0000256" key="4">
    <source>
        <dbReference type="ARBA" id="ARBA00006873"/>
    </source>
</evidence>
<feature type="binding site" evidence="17">
    <location>
        <position position="77"/>
    </location>
    <ligand>
        <name>Ca(2+)</name>
        <dbReference type="ChEBI" id="CHEBI:29108"/>
        <label>1</label>
    </ligand>
</feature>
<evidence type="ECO:0000256" key="14">
    <source>
        <dbReference type="ARBA" id="ARBA00023180"/>
    </source>
</evidence>
<dbReference type="InterPro" id="IPR033905">
    <property type="entry name" value="Secretory_peroxidase"/>
</dbReference>
<evidence type="ECO:0000313" key="22">
    <source>
        <dbReference type="EMBL" id="PWA43764.1"/>
    </source>
</evidence>
<feature type="chain" id="PRO_5015375071" description="Peroxidase" evidence="20">
    <location>
        <begin position="26"/>
        <end position="322"/>
    </location>
</feature>
<feature type="binding site" evidence="17">
    <location>
        <position position="196"/>
    </location>
    <ligand>
        <name>Ca(2+)</name>
        <dbReference type="ChEBI" id="CHEBI:29108"/>
        <label>2</label>
    </ligand>
</feature>
<keyword evidence="9 20" id="KW-0732">Signal</keyword>
<feature type="binding site" evidence="17">
    <location>
        <position position="242"/>
    </location>
    <ligand>
        <name>Ca(2+)</name>
        <dbReference type="ChEBI" id="CHEBI:29108"/>
        <label>2</label>
    </ligand>
</feature>
<feature type="binding site" evidence="17">
    <location>
        <position position="68"/>
    </location>
    <ligand>
        <name>Ca(2+)</name>
        <dbReference type="ChEBI" id="CHEBI:29108"/>
        <label>1</label>
    </ligand>
</feature>
<keyword evidence="23" id="KW-1185">Reference proteome</keyword>
<evidence type="ECO:0000256" key="6">
    <source>
        <dbReference type="ARBA" id="ARBA00022559"/>
    </source>
</evidence>
<keyword evidence="13 19" id="KW-1015">Disulfide bond</keyword>
<keyword evidence="11 20" id="KW-0560">Oxidoreductase</keyword>
<feature type="site" description="Transition state stabilizer" evidence="18">
    <location>
        <position position="63"/>
    </location>
</feature>
<name>A0A2U1L481_ARTAN</name>
<dbReference type="InterPro" id="IPR019794">
    <property type="entry name" value="Peroxidases_AS"/>
</dbReference>
<keyword evidence="10 17" id="KW-0106">Calcium</keyword>
<evidence type="ECO:0000256" key="2">
    <source>
        <dbReference type="ARBA" id="ARBA00002322"/>
    </source>
</evidence>
<dbReference type="EC" id="1.11.1.7" evidence="5 20"/>
<dbReference type="PROSITE" id="PS00436">
    <property type="entry name" value="PEROXIDASE_2"/>
    <property type="match status" value="1"/>
</dbReference>
<evidence type="ECO:0000256" key="11">
    <source>
        <dbReference type="ARBA" id="ARBA00023002"/>
    </source>
</evidence>
<dbReference type="GO" id="GO:0006979">
    <property type="term" value="P:response to oxidative stress"/>
    <property type="evidence" value="ECO:0007669"/>
    <property type="project" value="UniProtKB-UniRule"/>
</dbReference>
<evidence type="ECO:0000256" key="12">
    <source>
        <dbReference type="ARBA" id="ARBA00023004"/>
    </source>
</evidence>
<feature type="binding site" evidence="17">
    <location>
        <position position="73"/>
    </location>
    <ligand>
        <name>Ca(2+)</name>
        <dbReference type="ChEBI" id="CHEBI:29108"/>
        <label>1</label>
    </ligand>
</feature>